<dbReference type="EMBL" id="AP021906">
    <property type="protein sequence ID" value="BBP92069.1"/>
    <property type="molecule type" value="Genomic_DNA"/>
</dbReference>
<sequence>MKETIYHTFGIDVRQFTPYGSYQSFQTAEALFLIVTVSHLREEELSELYHISQYLLNAGDPYVAVFELTNEEKPTFTHGKEQYALLKKQRLRSQAARFSKRQNWQPFMSGEEAFHMKYPKQNVSVPGRNYGQND</sequence>
<reference evidence="1 2" key="1">
    <citation type="submission" date="2019-12" db="EMBL/GenBank/DDBJ databases">
        <title>Full genome sequence of a Bacillus safensis strain isolated from commercially available natto in Indonesia.</title>
        <authorList>
            <person name="Yoshida M."/>
            <person name="Uomi M."/>
            <person name="Waturangi D."/>
            <person name="Ekaputri J.J."/>
            <person name="Setiamarga D.H.E."/>
        </authorList>
    </citation>
    <scope>NUCLEOTIDE SEQUENCE [LARGE SCALE GENOMIC DNA]</scope>
    <source>
        <strain evidence="1 2">IDN1</strain>
    </source>
</reference>
<name>A0A5S9MJQ6_BACIA</name>
<gene>
    <name evidence="1" type="ORF">BsIDN1_56870</name>
</gene>
<evidence type="ECO:0000313" key="2">
    <source>
        <dbReference type="Proteomes" id="UP000464658"/>
    </source>
</evidence>
<dbReference type="Proteomes" id="UP000464658">
    <property type="component" value="Chromosome"/>
</dbReference>
<evidence type="ECO:0000313" key="1">
    <source>
        <dbReference type="EMBL" id="BBP92069.1"/>
    </source>
</evidence>
<accession>A0A5S9MJQ6</accession>
<proteinExistence type="predicted"/>
<organism evidence="1 2">
    <name type="scientific">Bacillus safensis</name>
    <dbReference type="NCBI Taxonomy" id="561879"/>
    <lineage>
        <taxon>Bacteria</taxon>
        <taxon>Bacillati</taxon>
        <taxon>Bacillota</taxon>
        <taxon>Bacilli</taxon>
        <taxon>Bacillales</taxon>
        <taxon>Bacillaceae</taxon>
        <taxon>Bacillus</taxon>
    </lineage>
</organism>
<dbReference type="AlphaFoldDB" id="A0A5S9MJQ6"/>
<protein>
    <submittedName>
        <fullName evidence="1">Uncharacterized protein</fullName>
    </submittedName>
</protein>